<dbReference type="Gene3D" id="2.60.120.380">
    <property type="match status" value="1"/>
</dbReference>
<dbReference type="InterPro" id="IPR044993">
    <property type="entry name" value="BXL"/>
</dbReference>
<dbReference type="SUPFAM" id="SSF52279">
    <property type="entry name" value="Beta-D-glucan exohydrolase, C-terminal domain"/>
    <property type="match status" value="1"/>
</dbReference>
<dbReference type="InterPro" id="IPR036881">
    <property type="entry name" value="Glyco_hydro_3_C_sf"/>
</dbReference>
<dbReference type="InterPro" id="IPR002772">
    <property type="entry name" value="Glyco_hydro_3_C"/>
</dbReference>
<gene>
    <name evidence="6" type="ORF">RND61_15905</name>
</gene>
<dbReference type="Gene3D" id="3.40.50.1700">
    <property type="entry name" value="Glycoside hydrolase family 3 C-terminal domain"/>
    <property type="match status" value="1"/>
</dbReference>
<evidence type="ECO:0000256" key="2">
    <source>
        <dbReference type="ARBA" id="ARBA00022729"/>
    </source>
</evidence>
<keyword evidence="2" id="KW-0732">Signal</keyword>
<dbReference type="GO" id="GO:0016787">
    <property type="term" value="F:hydrolase activity"/>
    <property type="evidence" value="ECO:0007669"/>
    <property type="project" value="UniProtKB-KW"/>
</dbReference>
<dbReference type="InterPro" id="IPR001764">
    <property type="entry name" value="Glyco_hydro_3_N"/>
</dbReference>
<dbReference type="Pfam" id="PF01915">
    <property type="entry name" value="Glyco_hydro_3_C"/>
    <property type="match status" value="1"/>
</dbReference>
<feature type="domain" description="Cellulose binding type IV" evidence="4">
    <location>
        <begin position="827"/>
        <end position="948"/>
    </location>
</feature>
<accession>A0ABU3QL89</accession>
<dbReference type="SUPFAM" id="SSF51445">
    <property type="entry name" value="(Trans)glycosidases"/>
    <property type="match status" value="1"/>
</dbReference>
<name>A0ABU3QL89_9ACTN</name>
<dbReference type="PANTHER" id="PTHR42721">
    <property type="entry name" value="SUGAR HYDROLASE-RELATED"/>
    <property type="match status" value="1"/>
</dbReference>
<keyword evidence="7" id="KW-1185">Reference proteome</keyword>
<proteinExistence type="inferred from homology"/>
<dbReference type="Gene3D" id="3.20.20.300">
    <property type="entry name" value="Glycoside hydrolase, family 3, N-terminal domain"/>
    <property type="match status" value="1"/>
</dbReference>
<evidence type="ECO:0000313" key="7">
    <source>
        <dbReference type="Proteomes" id="UP001250181"/>
    </source>
</evidence>
<dbReference type="Gene3D" id="2.60.40.10">
    <property type="entry name" value="Immunoglobulins"/>
    <property type="match status" value="1"/>
</dbReference>
<dbReference type="Gene3D" id="2.60.120.260">
    <property type="entry name" value="Galactose-binding domain-like"/>
    <property type="match status" value="1"/>
</dbReference>
<dbReference type="CDD" id="cd23343">
    <property type="entry name" value="beta-trefoil_FSCN_BglX-like"/>
    <property type="match status" value="1"/>
</dbReference>
<dbReference type="Pfam" id="PF00933">
    <property type="entry name" value="Glyco_hydro_3"/>
    <property type="match status" value="1"/>
</dbReference>
<dbReference type="InterPro" id="IPR013783">
    <property type="entry name" value="Ig-like_fold"/>
</dbReference>
<feature type="domain" description="Fibronectin type III-like" evidence="5">
    <location>
        <begin position="738"/>
        <end position="808"/>
    </location>
</feature>
<dbReference type="EMBL" id="JAWCTQ010000017">
    <property type="protein sequence ID" value="MDT9683534.1"/>
    <property type="molecule type" value="Genomic_DNA"/>
</dbReference>
<organism evidence="6 7">
    <name type="scientific">Streptomyces tamarix</name>
    <dbReference type="NCBI Taxonomy" id="3078565"/>
    <lineage>
        <taxon>Bacteria</taxon>
        <taxon>Bacillati</taxon>
        <taxon>Actinomycetota</taxon>
        <taxon>Actinomycetes</taxon>
        <taxon>Kitasatosporales</taxon>
        <taxon>Streptomycetaceae</taxon>
        <taxon>Streptomyces</taxon>
    </lineage>
</organism>
<dbReference type="SMART" id="SM00606">
    <property type="entry name" value="CBD_IV"/>
    <property type="match status" value="1"/>
</dbReference>
<evidence type="ECO:0000256" key="1">
    <source>
        <dbReference type="ARBA" id="ARBA00005336"/>
    </source>
</evidence>
<evidence type="ECO:0000256" key="3">
    <source>
        <dbReference type="ARBA" id="ARBA00022801"/>
    </source>
</evidence>
<dbReference type="SUPFAM" id="SSF49785">
    <property type="entry name" value="Galactose-binding domain-like"/>
    <property type="match status" value="1"/>
</dbReference>
<protein>
    <submittedName>
        <fullName evidence="6">Glycoside hydrolase family 3 C-terminal domain-containing protein</fullName>
    </submittedName>
</protein>
<reference evidence="6 7" key="1">
    <citation type="submission" date="2023-09" db="EMBL/GenBank/DDBJ databases">
        <title>Streptomyces sp. nov.: A antagonism against Alternaria gaisen Producing Streptochlin, Isolated from Tamarix root soil.</title>
        <authorList>
            <person name="Chen Y."/>
        </authorList>
    </citation>
    <scope>NUCLEOTIDE SEQUENCE [LARGE SCALE GENOMIC DNA]</scope>
    <source>
        <strain evidence="6 7">TRM76323</strain>
    </source>
</reference>
<sequence>MTADRLPFRDPRLPFGKRVDDLLGRLTLDERVALLHQFAPAVDRLGVPAFRTGQEALHGVAWMGPATVFPQAVGLGATWNEDLVRRVGEAVSTEVRAMRARDERVGLNVWAPTVNLLRNPLWGRGEEGYSEDPTLTSAIATAYTRGLRGDHPVYWRTAPVLKHWLAHNNETDRDTSSASVRPRVLHEYDLRAFRTAVEAGAVAGVMPAYNLVNGRPNHVSPYLREHLRTWTDQELLVCSDAGAPSNLVDSEHYFDTHEEATAAALRAGVDSFTDHGTDGSKITARVRGALDRGLLDASDIDAAVRRQLHVRFALGEFDPDLDPYADTDAFDTAEHRALALEAAEQAVVLLTNDGLLPLDPTAGQRVAVVGPLADECKLDWYSGTLIHRSSPLDGIRDRFGADRVTHAEGADVVRLRCAAGLLRVPEAGGTAQTAARGAEGALDPALLAGRTDLPPLTADAEGTEFALTDWGGGVLTLRAPGGLYLSVADDRRVRASADQPGGWVVQETFRLEPHGDGHLLRHIGTGGHVSVAADGAKVAAEGEETPTVFTVETVRRGVDEVAAAAEAADVVIVVAGNDPHINGRETEDRTTLALPGAQDRLWRAARAANPRTVLVLSSSYPYAVPDAAAELPALLWTAHGGQAAGTALARVLAGDVSPAGRLPQTWYAADADLPDLFDYDVIGGRQTYLYFDGRPLFPFGHGLTYTTFAYADLTAERRGDTVHVAFTVTNTGPVASDEVAQVYVRAVDPTVPRPHRELVAHRRLHLAPGAGRRLEFEVPVLAMGFWDVAHGRWTVEPGTYAFLAGASSADLRLETGLRVDGPPPAPRPVLERGLAAADYDEQRGTVIADRAKDSGDCVIPDDGGAGELLYRRCDLGAGVRAATLEVSGTGTVALALADGTELGRVDAAVPGGPYAYADLETTVDARGVQDLRVTLTGTVRLAGLRFAPAAG</sequence>
<dbReference type="InterPro" id="IPR026891">
    <property type="entry name" value="Fn3-like"/>
</dbReference>
<evidence type="ECO:0000259" key="4">
    <source>
        <dbReference type="SMART" id="SM00606"/>
    </source>
</evidence>
<dbReference type="InterPro" id="IPR006584">
    <property type="entry name" value="Cellulose-bd_IV"/>
</dbReference>
<dbReference type="SMART" id="SM01217">
    <property type="entry name" value="Fn3_like"/>
    <property type="match status" value="1"/>
</dbReference>
<dbReference type="PANTHER" id="PTHR42721:SF3">
    <property type="entry name" value="BETA-D-XYLOSIDASE 5-RELATED"/>
    <property type="match status" value="1"/>
</dbReference>
<dbReference type="InterPro" id="IPR017853">
    <property type="entry name" value="GH"/>
</dbReference>
<dbReference type="PRINTS" id="PR00133">
    <property type="entry name" value="GLHYDRLASE3"/>
</dbReference>
<comment type="similarity">
    <text evidence="1">Belongs to the glycosyl hydrolase 3 family.</text>
</comment>
<dbReference type="RefSeq" id="WP_315878606.1">
    <property type="nucleotide sequence ID" value="NZ_JAWCTQ010000017.1"/>
</dbReference>
<comment type="caution">
    <text evidence="6">The sequence shown here is derived from an EMBL/GenBank/DDBJ whole genome shotgun (WGS) entry which is preliminary data.</text>
</comment>
<evidence type="ECO:0000313" key="6">
    <source>
        <dbReference type="EMBL" id="MDT9683534.1"/>
    </source>
</evidence>
<dbReference type="InterPro" id="IPR036962">
    <property type="entry name" value="Glyco_hydro_3_N_sf"/>
</dbReference>
<dbReference type="Pfam" id="PF14310">
    <property type="entry name" value="Fn3-like"/>
    <property type="match status" value="1"/>
</dbReference>
<dbReference type="SUPFAM" id="SSF50405">
    <property type="entry name" value="Actin-crosslinking proteins"/>
    <property type="match status" value="1"/>
</dbReference>
<dbReference type="InterPro" id="IPR008979">
    <property type="entry name" value="Galactose-bd-like_sf"/>
</dbReference>
<dbReference type="InterPro" id="IPR008999">
    <property type="entry name" value="Actin-crosslinking"/>
</dbReference>
<keyword evidence="3 6" id="KW-0378">Hydrolase</keyword>
<dbReference type="Proteomes" id="UP001250181">
    <property type="component" value="Unassembled WGS sequence"/>
</dbReference>
<evidence type="ECO:0000259" key="5">
    <source>
        <dbReference type="SMART" id="SM01217"/>
    </source>
</evidence>